<evidence type="ECO:0000256" key="8">
    <source>
        <dbReference type="SAM" id="MobiDB-lite"/>
    </source>
</evidence>
<dbReference type="PROSITE" id="PS50157">
    <property type="entry name" value="ZINC_FINGER_C2H2_2"/>
    <property type="match status" value="2"/>
</dbReference>
<proteinExistence type="predicted"/>
<feature type="domain" description="C2H2-type" evidence="9">
    <location>
        <begin position="48"/>
        <end position="75"/>
    </location>
</feature>
<evidence type="ECO:0000256" key="5">
    <source>
        <dbReference type="ARBA" id="ARBA00022833"/>
    </source>
</evidence>
<dbReference type="SUPFAM" id="SSF57667">
    <property type="entry name" value="beta-beta-alpha zinc fingers"/>
    <property type="match status" value="1"/>
</dbReference>
<feature type="region of interest" description="Disordered" evidence="8">
    <location>
        <begin position="180"/>
        <end position="203"/>
    </location>
</feature>
<dbReference type="GO" id="GO:0000981">
    <property type="term" value="F:DNA-binding transcription factor activity, RNA polymerase II-specific"/>
    <property type="evidence" value="ECO:0007669"/>
    <property type="project" value="InterPro"/>
</dbReference>
<feature type="domain" description="C2H2-type" evidence="9">
    <location>
        <begin position="20"/>
        <end position="47"/>
    </location>
</feature>
<evidence type="ECO:0000259" key="9">
    <source>
        <dbReference type="PROSITE" id="PS50157"/>
    </source>
</evidence>
<dbReference type="CDD" id="cd12148">
    <property type="entry name" value="fungal_TF_MHR"/>
    <property type="match status" value="1"/>
</dbReference>
<comment type="caution">
    <text evidence="10">The sequence shown here is derived from an EMBL/GenBank/DDBJ whole genome shotgun (WGS) entry which is preliminary data.</text>
</comment>
<protein>
    <recommendedName>
        <fullName evidence="9">C2H2-type domain-containing protein</fullName>
    </recommendedName>
</protein>
<keyword evidence="2" id="KW-0479">Metal-binding</keyword>
<evidence type="ECO:0000256" key="1">
    <source>
        <dbReference type="ARBA" id="ARBA00004123"/>
    </source>
</evidence>
<keyword evidence="3" id="KW-0677">Repeat</keyword>
<dbReference type="Gene3D" id="3.30.160.60">
    <property type="entry name" value="Classic Zinc Finger"/>
    <property type="match status" value="2"/>
</dbReference>
<feature type="region of interest" description="Disordered" evidence="8">
    <location>
        <begin position="323"/>
        <end position="349"/>
    </location>
</feature>
<keyword evidence="11" id="KW-1185">Reference proteome</keyword>
<evidence type="ECO:0000313" key="10">
    <source>
        <dbReference type="EMBL" id="OQD66872.1"/>
    </source>
</evidence>
<comment type="subcellular location">
    <subcellularLocation>
        <location evidence="1">Nucleus</location>
    </subcellularLocation>
</comment>
<sequence>MDEISTAEPEASPTDRRKPRICRYCKRHFRRYEHLERHIRIHTNEKPYKCSCGSSFSRRDLLKRHESITHAPINPPTQQPSPAIGNDREDAQPQSNQIHLDPGISPWQHPDFQNISTGSINQNEPLADYQLEVNPLSSAQDLLVLQSLEMFSNNVGLNNEWHLPSEPSITQIFARDSNMNALPTPSTAYSSHEQPSGPDQTLSKLPTEREAVAEFGVLTLPILTVTNLHRESLLEALTKSQTSVTDLSLPSCHSLSRFVNGFFDGFYPHLPVVHIPTFKIDECEPENLLAMCALGAEFRHENRKAVVLFRAAKDMLQQTIHEREMAETERKSYSKTSGNTTHSTHETHDSDFEVLQQRAVMREARCTFLLIAFAAWQNEKSIAREAFNLQSSLARCIRESWLEEDERSPHANDTDWRSWVQRELDRRLKLFSFAFLNLHSIAFGTPPVILSEEINLRLPCSCLEWIAPNQEKWNLIRRSGHQEQMLFQDALCHIMKSHRESHPPDSQPVPSPLANYILLHAVIQKIILTYHALGPYNDVDQSLITGQKEIMRLVNHPSSHTTCLIYNFFSFVRNALHAWTSLWQRAPESSLDPRNPNGPVTFTSTALLGVAYVRLGLDLGSYKILRYRDPEQIANQLLQIPRLPAGPHLLPAILHATHALSIPVKLGVNFVAQSHAFVWNVQHSLCALEFAVFLSKWLFCISDCQTRRPLDEQETRLVSWISDIVEEGRTSGDDDFWSRPSHQSDCAYLGFAVVKLWARLIRGNEKWSLIRVIGDGLDIYADACEQRYVHAQTSPVPT</sequence>
<accession>A0A1V6NQS5</accession>
<keyword evidence="5" id="KW-0862">Zinc</keyword>
<gene>
    <name evidence="10" type="ORF">PENPOL_c004G05218</name>
</gene>
<dbReference type="AlphaFoldDB" id="A0A1V6NQS5"/>
<dbReference type="InterPro" id="IPR036236">
    <property type="entry name" value="Znf_C2H2_sf"/>
</dbReference>
<evidence type="ECO:0000256" key="7">
    <source>
        <dbReference type="PROSITE-ProRule" id="PRU00042"/>
    </source>
</evidence>
<dbReference type="InterPro" id="IPR013087">
    <property type="entry name" value="Znf_C2H2_type"/>
</dbReference>
<name>A0A1V6NQS5_PENPO</name>
<evidence type="ECO:0000313" key="11">
    <source>
        <dbReference type="Proteomes" id="UP000191408"/>
    </source>
</evidence>
<dbReference type="EMBL" id="MDYM01000004">
    <property type="protein sequence ID" value="OQD66872.1"/>
    <property type="molecule type" value="Genomic_DNA"/>
</dbReference>
<feature type="region of interest" description="Disordered" evidence="8">
    <location>
        <begin position="66"/>
        <end position="120"/>
    </location>
</feature>
<keyword evidence="6" id="KW-0539">Nucleus</keyword>
<organism evidence="10 11">
    <name type="scientific">Penicillium polonicum</name>
    <dbReference type="NCBI Taxonomy" id="60169"/>
    <lineage>
        <taxon>Eukaryota</taxon>
        <taxon>Fungi</taxon>
        <taxon>Dikarya</taxon>
        <taxon>Ascomycota</taxon>
        <taxon>Pezizomycotina</taxon>
        <taxon>Eurotiomycetes</taxon>
        <taxon>Eurotiomycetidae</taxon>
        <taxon>Eurotiales</taxon>
        <taxon>Aspergillaceae</taxon>
        <taxon>Penicillium</taxon>
    </lineage>
</organism>
<dbReference type="PANTHER" id="PTHR40626">
    <property type="entry name" value="MIP31509P"/>
    <property type="match status" value="1"/>
</dbReference>
<evidence type="ECO:0000256" key="6">
    <source>
        <dbReference type="ARBA" id="ARBA00023242"/>
    </source>
</evidence>
<dbReference type="Proteomes" id="UP000191408">
    <property type="component" value="Unassembled WGS sequence"/>
</dbReference>
<evidence type="ECO:0000256" key="4">
    <source>
        <dbReference type="ARBA" id="ARBA00022771"/>
    </source>
</evidence>
<evidence type="ECO:0000256" key="2">
    <source>
        <dbReference type="ARBA" id="ARBA00022723"/>
    </source>
</evidence>
<evidence type="ECO:0000256" key="3">
    <source>
        <dbReference type="ARBA" id="ARBA00022737"/>
    </source>
</evidence>
<dbReference type="GO" id="GO:0008270">
    <property type="term" value="F:zinc ion binding"/>
    <property type="evidence" value="ECO:0007669"/>
    <property type="project" value="UniProtKB-KW"/>
</dbReference>
<reference evidence="11" key="1">
    <citation type="journal article" date="2017" name="Nat. Microbiol.">
        <title>Global analysis of biosynthetic gene clusters reveals vast potential of secondary metabolite production in Penicillium species.</title>
        <authorList>
            <person name="Nielsen J.C."/>
            <person name="Grijseels S."/>
            <person name="Prigent S."/>
            <person name="Ji B."/>
            <person name="Dainat J."/>
            <person name="Nielsen K.F."/>
            <person name="Frisvad J.C."/>
            <person name="Workman M."/>
            <person name="Nielsen J."/>
        </authorList>
    </citation>
    <scope>NUCLEOTIDE SEQUENCE [LARGE SCALE GENOMIC DNA]</scope>
    <source>
        <strain evidence="11">IBT 4502</strain>
    </source>
</reference>
<dbReference type="GO" id="GO:0000978">
    <property type="term" value="F:RNA polymerase II cis-regulatory region sequence-specific DNA binding"/>
    <property type="evidence" value="ECO:0007669"/>
    <property type="project" value="InterPro"/>
</dbReference>
<feature type="compositionally biased region" description="Basic and acidic residues" evidence="8">
    <location>
        <begin position="323"/>
        <end position="332"/>
    </location>
</feature>
<dbReference type="PROSITE" id="PS00028">
    <property type="entry name" value="ZINC_FINGER_C2H2_1"/>
    <property type="match status" value="1"/>
</dbReference>
<feature type="compositionally biased region" description="Polar residues" evidence="8">
    <location>
        <begin position="111"/>
        <end position="120"/>
    </location>
</feature>
<dbReference type="InterPro" id="IPR051059">
    <property type="entry name" value="VerF-like"/>
</dbReference>
<dbReference type="InterPro" id="IPR007219">
    <property type="entry name" value="XnlR_reg_dom"/>
</dbReference>
<dbReference type="OrthoDB" id="654211at2759"/>
<dbReference type="STRING" id="60169.A0A1V6NQS5"/>
<dbReference type="GO" id="GO:0006351">
    <property type="term" value="P:DNA-templated transcription"/>
    <property type="evidence" value="ECO:0007669"/>
    <property type="project" value="InterPro"/>
</dbReference>
<dbReference type="GO" id="GO:0000785">
    <property type="term" value="C:chromatin"/>
    <property type="evidence" value="ECO:0007669"/>
    <property type="project" value="TreeGrafter"/>
</dbReference>
<dbReference type="PANTHER" id="PTHR40626:SF10">
    <property type="entry name" value="C2H2-TYPE DOMAIN-CONTAINING PROTEIN"/>
    <property type="match status" value="1"/>
</dbReference>
<dbReference type="Pfam" id="PF04082">
    <property type="entry name" value="Fungal_trans"/>
    <property type="match status" value="1"/>
</dbReference>
<dbReference type="SMART" id="SM00355">
    <property type="entry name" value="ZnF_C2H2"/>
    <property type="match status" value="2"/>
</dbReference>
<dbReference type="FunFam" id="3.30.160.60:FF:002343">
    <property type="entry name" value="Zinc finger protein 33A"/>
    <property type="match status" value="1"/>
</dbReference>
<keyword evidence="4 7" id="KW-0863">Zinc-finger</keyword>
<dbReference type="GO" id="GO:0005634">
    <property type="term" value="C:nucleus"/>
    <property type="evidence" value="ECO:0007669"/>
    <property type="project" value="UniProtKB-SubCell"/>
</dbReference>